<name>A0ABW5GFD7_9PSEU</name>
<sequence length="349" mass="34744">MSHSAPSRRATCLAVVCRAVLLGTFVLAGFFVASAFEAADTAAADTGCDPVAAVTAPTACRLASVTVQETGPVPRIVSSPIAVPMTRPVANSVTALVNATVGQTAEVVVSAAPTLAPAINQVGSAVRTATTATTVLTQTVDTVVRDTVATTSRTLDNPITNALAGTVSAITPVVSSAGPQPRIAVPGVVTITATSMVSTDSKVLSAPRPQFVPDALGDVTSAAPRATPAVDLAATTTPAAPLDGDCAFCASGWHGRDSLQRSAVTAAPAGLGSQRPADRLPLDFPAAPLGAVGSGNGTSSAGSGGGDGQRAIVLSERTARDERLACWGAGPDDVAPLRMRAQQPPVSPD</sequence>
<feature type="region of interest" description="Disordered" evidence="1">
    <location>
        <begin position="329"/>
        <end position="349"/>
    </location>
</feature>
<dbReference type="Proteomes" id="UP001597419">
    <property type="component" value="Unassembled WGS sequence"/>
</dbReference>
<organism evidence="2 3">
    <name type="scientific">Amycolatopsis samaneae</name>
    <dbReference type="NCBI Taxonomy" id="664691"/>
    <lineage>
        <taxon>Bacteria</taxon>
        <taxon>Bacillati</taxon>
        <taxon>Actinomycetota</taxon>
        <taxon>Actinomycetes</taxon>
        <taxon>Pseudonocardiales</taxon>
        <taxon>Pseudonocardiaceae</taxon>
        <taxon>Amycolatopsis</taxon>
    </lineage>
</organism>
<keyword evidence="3" id="KW-1185">Reference proteome</keyword>
<protein>
    <recommendedName>
        <fullName evidence="4">Secreted protein</fullName>
    </recommendedName>
</protein>
<evidence type="ECO:0000256" key="1">
    <source>
        <dbReference type="SAM" id="MobiDB-lite"/>
    </source>
</evidence>
<dbReference type="RefSeq" id="WP_345398185.1">
    <property type="nucleotide sequence ID" value="NZ_BAABHG010000009.1"/>
</dbReference>
<dbReference type="EMBL" id="JBHUKU010000008">
    <property type="protein sequence ID" value="MFD2460237.1"/>
    <property type="molecule type" value="Genomic_DNA"/>
</dbReference>
<proteinExistence type="predicted"/>
<gene>
    <name evidence="2" type="ORF">ACFSYJ_16625</name>
</gene>
<feature type="compositionally biased region" description="Gly residues" evidence="1">
    <location>
        <begin position="292"/>
        <end position="308"/>
    </location>
</feature>
<accession>A0ABW5GFD7</accession>
<comment type="caution">
    <text evidence="2">The sequence shown here is derived from an EMBL/GenBank/DDBJ whole genome shotgun (WGS) entry which is preliminary data.</text>
</comment>
<evidence type="ECO:0000313" key="3">
    <source>
        <dbReference type="Proteomes" id="UP001597419"/>
    </source>
</evidence>
<reference evidence="3" key="1">
    <citation type="journal article" date="2019" name="Int. J. Syst. Evol. Microbiol.">
        <title>The Global Catalogue of Microorganisms (GCM) 10K type strain sequencing project: providing services to taxonomists for standard genome sequencing and annotation.</title>
        <authorList>
            <consortium name="The Broad Institute Genomics Platform"/>
            <consortium name="The Broad Institute Genome Sequencing Center for Infectious Disease"/>
            <person name="Wu L."/>
            <person name="Ma J."/>
        </authorList>
    </citation>
    <scope>NUCLEOTIDE SEQUENCE [LARGE SCALE GENOMIC DNA]</scope>
    <source>
        <strain evidence="3">CGMCC 4.7643</strain>
    </source>
</reference>
<evidence type="ECO:0000313" key="2">
    <source>
        <dbReference type="EMBL" id="MFD2460237.1"/>
    </source>
</evidence>
<evidence type="ECO:0008006" key="4">
    <source>
        <dbReference type="Google" id="ProtNLM"/>
    </source>
</evidence>
<feature type="region of interest" description="Disordered" evidence="1">
    <location>
        <begin position="267"/>
        <end position="311"/>
    </location>
</feature>